<dbReference type="Pfam" id="PF06985">
    <property type="entry name" value="HET"/>
    <property type="match status" value="1"/>
</dbReference>
<evidence type="ECO:0000259" key="1">
    <source>
        <dbReference type="Pfam" id="PF06985"/>
    </source>
</evidence>
<evidence type="ECO:0000313" key="2">
    <source>
        <dbReference type="EMBL" id="KDN61472.1"/>
    </source>
</evidence>
<dbReference type="Proteomes" id="UP000027238">
    <property type="component" value="Unassembled WGS sequence"/>
</dbReference>
<organism evidence="2 3">
    <name type="scientific">Colletotrichum sublineola</name>
    <name type="common">Sorghum anthracnose fungus</name>
    <dbReference type="NCBI Taxonomy" id="1173701"/>
    <lineage>
        <taxon>Eukaryota</taxon>
        <taxon>Fungi</taxon>
        <taxon>Dikarya</taxon>
        <taxon>Ascomycota</taxon>
        <taxon>Pezizomycotina</taxon>
        <taxon>Sordariomycetes</taxon>
        <taxon>Hypocreomycetidae</taxon>
        <taxon>Glomerellales</taxon>
        <taxon>Glomerellaceae</taxon>
        <taxon>Colletotrichum</taxon>
        <taxon>Colletotrichum graminicola species complex</taxon>
    </lineage>
</organism>
<gene>
    <name evidence="2" type="ORF">CSUB01_10729</name>
</gene>
<reference evidence="3" key="1">
    <citation type="journal article" date="2014" name="Genome Announc.">
        <title>Draft genome sequence of Colletotrichum sublineola, a destructive pathogen of cultivated sorghum.</title>
        <authorList>
            <person name="Baroncelli R."/>
            <person name="Sanz-Martin J.M."/>
            <person name="Rech G.E."/>
            <person name="Sukno S.A."/>
            <person name="Thon M.R."/>
        </authorList>
    </citation>
    <scope>NUCLEOTIDE SEQUENCE [LARGE SCALE GENOMIC DNA]</scope>
    <source>
        <strain evidence="3">TX430BB</strain>
    </source>
</reference>
<name>A0A066WXN0_COLSU</name>
<sequence>MPCQNPNTFPYSSLDPAQREIRLIRFADLCNQNRQTETIRLELQHASLNSDISYAALSYVWGDPSNEATVHINGEPMHVTRNLYDALQQLGQNGVTSWLWIDAICISQSDLEEKRCQVDIMGDVFGSADLVYMWLGPGCEGSNIVMDIISRFGARLHAAGALEPPSDRCRATKARQYVALRLHSDSTHLQDVSELDLAVYDLICNFSSRSLAMIDGLCNVLQRDYWHRVWIIQEVVLARRLCVMIGTRKVLLEEFDATLEALWWCRGLNRPDDPVGRSLFTDLSGTSYPPQAIKARSYHQAGSEFRLEELLWEYGAAPDRPHYTATDPRDIIFGLLGLLANENRHGLRADYEMSFVDIFTKFTRSLIENSSENAYFRLDCVNPGDPNGQLPTWVPDWRDIGKYGVETWPIHYDHLYRASGGQPEQTKAQHSVVQDNLNCLRQSGCLVDEIIEVMPPPQWFQVSRTDPSFLENPDKWFSSIVAFMGLGKDSGPVEDYIWRTVGCHKYVDRYMRTWIPEKGVGAEFRMTEGLAWLCRRIMRLETVDPTKLTEEQDRLIRTALERWNREPILKGTLVDEQVKRFAWELRDSLSRSKRNRTLFKTTKGMLGLGHVGVEAGDIVTLIWGVPSPIILRPRNEGTYYFRGDAYVDGIMYGEFLANEPTETDFDIY</sequence>
<dbReference type="InterPro" id="IPR010730">
    <property type="entry name" value="HET"/>
</dbReference>
<dbReference type="PANTHER" id="PTHR24148:SF79">
    <property type="entry name" value="HETEROKARYON INCOMPATIBILITY DOMAIN-CONTAINING PROTEIN"/>
    <property type="match status" value="1"/>
</dbReference>
<dbReference type="STRING" id="1173701.A0A066WXN0"/>
<comment type="caution">
    <text evidence="2">The sequence shown here is derived from an EMBL/GenBank/DDBJ whole genome shotgun (WGS) entry which is preliminary data.</text>
</comment>
<feature type="domain" description="Heterokaryon incompatibility" evidence="1">
    <location>
        <begin position="54"/>
        <end position="234"/>
    </location>
</feature>
<dbReference type="eggNOG" id="ENOG502SIE8">
    <property type="taxonomic scope" value="Eukaryota"/>
</dbReference>
<dbReference type="HOGENOM" id="CLU_004184_7_2_1"/>
<proteinExistence type="predicted"/>
<dbReference type="InterPro" id="IPR052895">
    <property type="entry name" value="HetReg/Transcr_Mod"/>
</dbReference>
<dbReference type="PANTHER" id="PTHR24148">
    <property type="entry name" value="ANKYRIN REPEAT DOMAIN-CONTAINING PROTEIN 39 HOMOLOG-RELATED"/>
    <property type="match status" value="1"/>
</dbReference>
<dbReference type="OrthoDB" id="2157530at2759"/>
<evidence type="ECO:0000313" key="3">
    <source>
        <dbReference type="Proteomes" id="UP000027238"/>
    </source>
</evidence>
<protein>
    <recommendedName>
        <fullName evidence="1">Heterokaryon incompatibility domain-containing protein</fullName>
    </recommendedName>
</protein>
<dbReference type="AlphaFoldDB" id="A0A066WXN0"/>
<dbReference type="OMA" id="THFIGRR"/>
<dbReference type="Pfam" id="PF26639">
    <property type="entry name" value="Het-6_barrel"/>
    <property type="match status" value="1"/>
</dbReference>
<keyword evidence="3" id="KW-1185">Reference proteome</keyword>
<accession>A0A066WXN0</accession>
<dbReference type="EMBL" id="JMSE01001410">
    <property type="protein sequence ID" value="KDN61472.1"/>
    <property type="molecule type" value="Genomic_DNA"/>
</dbReference>